<dbReference type="Pfam" id="PF00931">
    <property type="entry name" value="NB-ARC"/>
    <property type="match status" value="1"/>
</dbReference>
<feature type="repeat" description="WD" evidence="4">
    <location>
        <begin position="738"/>
        <end position="779"/>
    </location>
</feature>
<feature type="repeat" description="WD" evidence="4">
    <location>
        <begin position="916"/>
        <end position="957"/>
    </location>
</feature>
<feature type="repeat" description="WD" evidence="4">
    <location>
        <begin position="832"/>
        <end position="873"/>
    </location>
</feature>
<evidence type="ECO:0000313" key="9">
    <source>
        <dbReference type="Proteomes" id="UP001163152"/>
    </source>
</evidence>
<evidence type="ECO:0000259" key="7">
    <source>
        <dbReference type="Pfam" id="PF26355"/>
    </source>
</evidence>
<keyword evidence="1 4" id="KW-0853">WD repeat</keyword>
<reference evidence="8" key="1">
    <citation type="submission" date="2022-12" db="EMBL/GenBank/DDBJ databases">
        <title>Polyphasic identification of a Novel Hot-Spring Cyanobacterium Ocullathermofonsia sinensis gen nov. sp. nov. and Genomic Insights on its Adaptations to the Thermal Habitat.</title>
        <authorList>
            <person name="Daroch M."/>
            <person name="Tang J."/>
            <person name="Jiang Y."/>
        </authorList>
    </citation>
    <scope>NUCLEOTIDE SEQUENCE</scope>
    <source>
        <strain evidence="8">PKUAC-SCTA174</strain>
    </source>
</reference>
<dbReference type="Pfam" id="PF23409">
    <property type="entry name" value="Beta-prop_EML"/>
    <property type="match status" value="1"/>
</dbReference>
<dbReference type="InterPro" id="IPR058651">
    <property type="entry name" value="HTH_VMAP-M9"/>
</dbReference>
<dbReference type="KEGG" id="tsin:OXH18_10750"/>
<dbReference type="GO" id="GO:0000398">
    <property type="term" value="P:mRNA splicing, via spliceosome"/>
    <property type="evidence" value="ECO:0007669"/>
    <property type="project" value="InterPro"/>
</dbReference>
<feature type="repeat" description="WD" evidence="4">
    <location>
        <begin position="655"/>
        <end position="696"/>
    </location>
</feature>
<dbReference type="InterPro" id="IPR019775">
    <property type="entry name" value="WD40_repeat_CS"/>
</dbReference>
<keyword evidence="9" id="KW-1185">Reference proteome</keyword>
<evidence type="ECO:0000313" key="8">
    <source>
        <dbReference type="EMBL" id="WAL62441.1"/>
    </source>
</evidence>
<dbReference type="PANTHER" id="PTHR22848">
    <property type="entry name" value="WD40 REPEAT PROTEIN"/>
    <property type="match status" value="1"/>
</dbReference>
<dbReference type="Pfam" id="PF26355">
    <property type="entry name" value="HTH_VMAP-M9"/>
    <property type="match status" value="1"/>
</dbReference>
<sequence length="1294" mass="144051">MNANEALALLEAILSNNRLSQLQKTVFFHTWEDQSYGEIARRSGYELGYIKQTGSQLWQLLSQALNEKVTKHNVQQVVQRKMTATHPSASRSVSGYAQTAQTPETIAYRTASGKQTLGDRFVGDQPSDAFVQQQTTHLPPIMPKCDWGDAVDVSTFYGRADELATLERWILNDRCRLVGIFGMGGIGKTSLSVKLARRLAGDREWEAGSGEWGTIDRFEFVIWRSLRNAPPLMDLLADLIQCIANQQHSLLPETLDGRLRCLLNYLRQHRCLIVLDNGETVMGQPQPSDRSTDRYLSGYEGYAQLWQWIGDLEHQSTLVLTSREKPKEIAAREGKFLPLRSLRLTGLPIEAGQALLGIKGDFTGSKQDWQMLVNHYAGNPLALKMVAPVIQDVFDGQISSFLECLQEGTLVFSDIQDLLGQQINRLSPLEQQVLYWLAINRQPITLSQLRSNFTPPMPLGQLLDALTALERHYLIDRATSTLPDKTQTRFTLQPVVMEYMTEQLIERVCAEIWRWGEERRGNGKQETGSYSASSGFWTSLSPLFYSHTLLQAQAKDYIRETQTRLIVKPIADRLLHCCSLAELVQHFQHILTKVRQHPPQQRGYAAGNIINLLCQFGVDLTGWDFSDLTVWNAYLRGVALHRVNFTGADLARSVFTETFSQILTVAFSPDGKWLATGDVNHEIRLWQVSDGKQLLSCRVDEGWVWSVAFSPDGRFLASTANRTVKLWDVQTGVCVQTFGGYTDRVFSVAFSPDGRLLATGSEDHLVRVWEVRSGTLLHVLDGHTNEVRSVAFAPIEVRLPNQPTKSLVLASGSFDGTVRLWDTRTGQCVQCWHGHQGWVWSVAFSPDGEWLASSGSDRLVHLWQVDTGTQVRSFVGHTQQVRALAFSGDGRTLASGSDDRSVRLWDYRSGDCFATLVGHRSWIAAIAFSPDNPLLASGSEDQSVRLWHSRTRLCLKTLQGYSNGVWSVAFSPTGQMLASGSQDRVIRLWDWQQQRRLGNLTGHSSWVWSVAFSPDGTVLASGSEDRTVKLWDVRSQTLLQTLEGHQDAVLSVVFDCTGDLLSGSLDGTIKRWNRQTGCQQTLVGHGGGVWCLALSADGSLLASGSQDQTIKLWEVDHHRCRQTLVGHESWVRSVAIAPDRQTILSGSADGMIKVWSLHGACIHTLVAHRGPVLSIGFHPNGHTFASCGTDGVIKLWDAATYQCLQTLEAHDRWVRFLCYSPDGQTLASCSQDETIKLWNHATNIPSCPSNPQPLITLRIPRPYEGMAIGRVQNLTAAQLATLCALGASAAIEPS</sequence>
<organism evidence="8 9">
    <name type="scientific">Thermocoleostomius sinensis A174</name>
    <dbReference type="NCBI Taxonomy" id="2016057"/>
    <lineage>
        <taxon>Bacteria</taxon>
        <taxon>Bacillati</taxon>
        <taxon>Cyanobacteriota</taxon>
        <taxon>Cyanophyceae</taxon>
        <taxon>Oculatellales</taxon>
        <taxon>Oculatellaceae</taxon>
        <taxon>Thermocoleostomius</taxon>
    </lineage>
</organism>
<dbReference type="SUPFAM" id="SSF50998">
    <property type="entry name" value="Quinoprotein alcohol dehydrogenase-like"/>
    <property type="match status" value="1"/>
</dbReference>
<dbReference type="PROSITE" id="PS00678">
    <property type="entry name" value="WD_REPEATS_1"/>
    <property type="match status" value="4"/>
</dbReference>
<dbReference type="Gene3D" id="2.160.20.80">
    <property type="entry name" value="E3 ubiquitin-protein ligase SopA"/>
    <property type="match status" value="1"/>
</dbReference>
<dbReference type="SUPFAM" id="SSF141571">
    <property type="entry name" value="Pentapeptide repeat-like"/>
    <property type="match status" value="1"/>
</dbReference>
<feature type="repeat" description="WD" evidence="4">
    <location>
        <begin position="1124"/>
        <end position="1157"/>
    </location>
</feature>
<feature type="repeat" description="WD" evidence="4">
    <location>
        <begin position="780"/>
        <end position="831"/>
    </location>
</feature>
<feature type="domain" description="EML-like first beta-propeller" evidence="6">
    <location>
        <begin position="917"/>
        <end position="1147"/>
    </location>
</feature>
<feature type="domain" description="NB-ARC" evidence="5">
    <location>
        <begin position="166"/>
        <end position="276"/>
    </location>
</feature>
<dbReference type="Gene3D" id="3.40.50.300">
    <property type="entry name" value="P-loop containing nucleotide triphosphate hydrolases"/>
    <property type="match status" value="1"/>
</dbReference>
<dbReference type="EMBL" id="CP113797">
    <property type="protein sequence ID" value="WAL62441.1"/>
    <property type="molecule type" value="Genomic_DNA"/>
</dbReference>
<dbReference type="InterPro" id="IPR001680">
    <property type="entry name" value="WD40_rpt"/>
</dbReference>
<dbReference type="PRINTS" id="PR00364">
    <property type="entry name" value="DISEASERSIST"/>
</dbReference>
<dbReference type="CDD" id="cd00200">
    <property type="entry name" value="WD40"/>
    <property type="match status" value="2"/>
</dbReference>
<evidence type="ECO:0000256" key="2">
    <source>
        <dbReference type="ARBA" id="ARBA00022737"/>
    </source>
</evidence>
<name>A0A9E8ZPF2_9CYAN</name>
<dbReference type="InterPro" id="IPR002182">
    <property type="entry name" value="NB-ARC"/>
</dbReference>
<dbReference type="InterPro" id="IPR036322">
    <property type="entry name" value="WD40_repeat_dom_sf"/>
</dbReference>
<feature type="repeat" description="WD" evidence="4">
    <location>
        <begin position="874"/>
        <end position="915"/>
    </location>
</feature>
<dbReference type="Pfam" id="PF00400">
    <property type="entry name" value="WD40"/>
    <property type="match status" value="8"/>
</dbReference>
<feature type="domain" description="vWA-MoxR associated protein N-terminal HTH" evidence="7">
    <location>
        <begin position="1"/>
        <end position="80"/>
    </location>
</feature>
<evidence type="ECO:0000259" key="6">
    <source>
        <dbReference type="Pfam" id="PF23409"/>
    </source>
</evidence>
<proteinExistence type="predicted"/>
<evidence type="ECO:0000256" key="4">
    <source>
        <dbReference type="PROSITE-ProRule" id="PRU00221"/>
    </source>
</evidence>
<feature type="repeat" description="WD" evidence="4">
    <location>
        <begin position="704"/>
        <end position="737"/>
    </location>
</feature>
<dbReference type="SMART" id="SM00320">
    <property type="entry name" value="WD40"/>
    <property type="match status" value="14"/>
</dbReference>
<dbReference type="InterPro" id="IPR020472">
    <property type="entry name" value="WD40_PAC1"/>
</dbReference>
<dbReference type="InterPro" id="IPR011047">
    <property type="entry name" value="Quinoprotein_ADH-like_sf"/>
</dbReference>
<keyword evidence="2" id="KW-0677">Repeat</keyword>
<accession>A0A9E8ZPF2</accession>
<feature type="repeat" description="WD" evidence="4">
    <location>
        <begin position="1000"/>
        <end position="1041"/>
    </location>
</feature>
<gene>
    <name evidence="8" type="ORF">OXH18_10750</name>
</gene>
<protein>
    <recommendedName>
        <fullName evidence="3">WD40 repeat-containing protein SMU1</fullName>
    </recommendedName>
</protein>
<dbReference type="PRINTS" id="PR00320">
    <property type="entry name" value="GPROTEINBRPT"/>
</dbReference>
<evidence type="ECO:0000256" key="3">
    <source>
        <dbReference type="ARBA" id="ARBA00026184"/>
    </source>
</evidence>
<dbReference type="SUPFAM" id="SSF50978">
    <property type="entry name" value="WD40 repeat-like"/>
    <property type="match status" value="1"/>
</dbReference>
<evidence type="ECO:0000256" key="1">
    <source>
        <dbReference type="ARBA" id="ARBA00022574"/>
    </source>
</evidence>
<dbReference type="InterPro" id="IPR015943">
    <property type="entry name" value="WD40/YVTN_repeat-like_dom_sf"/>
</dbReference>
<feature type="repeat" description="WD" evidence="4">
    <location>
        <begin position="958"/>
        <end position="999"/>
    </location>
</feature>
<dbReference type="InterPro" id="IPR055439">
    <property type="entry name" value="Beta-prop_EML_1st"/>
</dbReference>
<dbReference type="InterPro" id="IPR045184">
    <property type="entry name" value="SMU1"/>
</dbReference>
<dbReference type="PROSITE" id="PS50294">
    <property type="entry name" value="WD_REPEATS_REGION"/>
    <property type="match status" value="13"/>
</dbReference>
<feature type="repeat" description="WD" evidence="4">
    <location>
        <begin position="1165"/>
        <end position="1206"/>
    </location>
</feature>
<dbReference type="SUPFAM" id="SSF52540">
    <property type="entry name" value="P-loop containing nucleoside triphosphate hydrolases"/>
    <property type="match status" value="1"/>
</dbReference>
<dbReference type="PROSITE" id="PS50082">
    <property type="entry name" value="WD_REPEATS_2"/>
    <property type="match status" value="14"/>
</dbReference>
<dbReference type="Proteomes" id="UP001163152">
    <property type="component" value="Chromosome"/>
</dbReference>
<dbReference type="Gene3D" id="2.130.10.10">
    <property type="entry name" value="YVTN repeat-like/Quinoprotein amine dehydrogenase"/>
    <property type="match status" value="6"/>
</dbReference>
<feature type="repeat" description="WD" evidence="4">
    <location>
        <begin position="1207"/>
        <end position="1239"/>
    </location>
</feature>
<dbReference type="RefSeq" id="WP_268612781.1">
    <property type="nucleotide sequence ID" value="NZ_CP113797.1"/>
</dbReference>
<feature type="repeat" description="WD" evidence="4">
    <location>
        <begin position="1042"/>
        <end position="1073"/>
    </location>
</feature>
<evidence type="ECO:0000259" key="5">
    <source>
        <dbReference type="Pfam" id="PF00931"/>
    </source>
</evidence>
<feature type="repeat" description="WD" evidence="4">
    <location>
        <begin position="1082"/>
        <end position="1123"/>
    </location>
</feature>
<dbReference type="InterPro" id="IPR027417">
    <property type="entry name" value="P-loop_NTPase"/>
</dbReference>